<feature type="region of interest" description="Disordered" evidence="1">
    <location>
        <begin position="42"/>
        <end position="94"/>
    </location>
</feature>
<dbReference type="EMBL" id="LCWV01000010">
    <property type="protein sequence ID" value="PWI70011.1"/>
    <property type="molecule type" value="Genomic_DNA"/>
</dbReference>
<proteinExistence type="predicted"/>
<dbReference type="Proteomes" id="UP000245956">
    <property type="component" value="Unassembled WGS sequence"/>
</dbReference>
<organism evidence="2 3">
    <name type="scientific">Purpureocillium lilacinum</name>
    <name type="common">Paecilomyces lilacinus</name>
    <dbReference type="NCBI Taxonomy" id="33203"/>
    <lineage>
        <taxon>Eukaryota</taxon>
        <taxon>Fungi</taxon>
        <taxon>Dikarya</taxon>
        <taxon>Ascomycota</taxon>
        <taxon>Pezizomycotina</taxon>
        <taxon>Sordariomycetes</taxon>
        <taxon>Hypocreomycetidae</taxon>
        <taxon>Hypocreales</taxon>
        <taxon>Ophiocordycipitaceae</taxon>
        <taxon>Purpureocillium</taxon>
    </lineage>
</organism>
<evidence type="ECO:0000313" key="3">
    <source>
        <dbReference type="Proteomes" id="UP000245956"/>
    </source>
</evidence>
<accession>A0A2U3E664</accession>
<gene>
    <name evidence="2" type="ORF">PCL_00155</name>
</gene>
<sequence length="178" mass="19176">MPPRNWQLAAGMPGLIDARRQGPGDSVASRRLVRGTISSVPLTSGIPERARRDPGQQGLESNGIIGCSLLVDPDSAPPPPAPRSLHVEQGPDNSTVATTCRDRTTVLRDCRIVLLSTTLVPALGVPQERRCPRNTTPERFLGRPRERPAVPPSRHVLPRPAVRPMAQAEMGAGHIHVV</sequence>
<comment type="caution">
    <text evidence="2">The sequence shown here is derived from an EMBL/GenBank/DDBJ whole genome shotgun (WGS) entry which is preliminary data.</text>
</comment>
<evidence type="ECO:0000313" key="2">
    <source>
        <dbReference type="EMBL" id="PWI70011.1"/>
    </source>
</evidence>
<evidence type="ECO:0000256" key="1">
    <source>
        <dbReference type="SAM" id="MobiDB-lite"/>
    </source>
</evidence>
<reference evidence="2 3" key="1">
    <citation type="journal article" date="2016" name="Front. Microbiol.">
        <title>Genome and transcriptome sequences reveal the specific parasitism of the nematophagous Purpureocillium lilacinum 36-1.</title>
        <authorList>
            <person name="Xie J."/>
            <person name="Li S."/>
            <person name="Mo C."/>
            <person name="Xiao X."/>
            <person name="Peng D."/>
            <person name="Wang G."/>
            <person name="Xiao Y."/>
        </authorList>
    </citation>
    <scope>NUCLEOTIDE SEQUENCE [LARGE SCALE GENOMIC DNA]</scope>
    <source>
        <strain evidence="2 3">36-1</strain>
    </source>
</reference>
<dbReference type="AlphaFoldDB" id="A0A2U3E664"/>
<name>A0A2U3E664_PURLI</name>
<protein>
    <submittedName>
        <fullName evidence="2">Uncharacterized protein</fullName>
    </submittedName>
</protein>
<feature type="region of interest" description="Disordered" evidence="1">
    <location>
        <begin position="130"/>
        <end position="157"/>
    </location>
</feature>